<gene>
    <name evidence="1" type="ORF">AKJ62_04805</name>
</gene>
<keyword evidence="2" id="KW-1185">Reference proteome</keyword>
<name>A0A133U366_9EURY</name>
<dbReference type="EMBL" id="LHXL01000098">
    <property type="protein sequence ID" value="KXA88623.1"/>
    <property type="molecule type" value="Genomic_DNA"/>
</dbReference>
<proteinExistence type="predicted"/>
<reference evidence="1 2" key="1">
    <citation type="journal article" date="2016" name="Sci. Rep.">
        <title>Metabolic traits of an uncultured archaeal lineage -MSBL1- from brine pools of the Red Sea.</title>
        <authorList>
            <person name="Mwirichia R."/>
            <person name="Alam I."/>
            <person name="Rashid M."/>
            <person name="Vinu M."/>
            <person name="Ba-Alawi W."/>
            <person name="Anthony Kamau A."/>
            <person name="Kamanda Ngugi D."/>
            <person name="Goker M."/>
            <person name="Klenk H.P."/>
            <person name="Bajic V."/>
            <person name="Stingl U."/>
        </authorList>
    </citation>
    <scope>NUCLEOTIDE SEQUENCE [LARGE SCALE GENOMIC DNA]</scope>
    <source>
        <strain evidence="1">SCGC-AAA259D14</strain>
    </source>
</reference>
<sequence>MSFSVMLSKLSKLTLLLLGELFKGSQKLSQEKQGETISVNPLTVGLPRFAFSLISLRFSPFTLWQRIPQFFGVLPVTR</sequence>
<evidence type="ECO:0000313" key="1">
    <source>
        <dbReference type="EMBL" id="KXA88623.1"/>
    </source>
</evidence>
<dbReference type="AlphaFoldDB" id="A0A133U366"/>
<protein>
    <submittedName>
        <fullName evidence="1">Uncharacterized protein</fullName>
    </submittedName>
</protein>
<accession>A0A133U366</accession>
<comment type="caution">
    <text evidence="1">The sequence shown here is derived from an EMBL/GenBank/DDBJ whole genome shotgun (WGS) entry which is preliminary data.</text>
</comment>
<organism evidence="1 2">
    <name type="scientific">candidate division MSBL1 archaeon SCGC-AAA259D14</name>
    <dbReference type="NCBI Taxonomy" id="1698261"/>
    <lineage>
        <taxon>Archaea</taxon>
        <taxon>Methanobacteriati</taxon>
        <taxon>Methanobacteriota</taxon>
        <taxon>candidate division MSBL1</taxon>
    </lineage>
</organism>
<dbReference type="Proteomes" id="UP000070589">
    <property type="component" value="Unassembled WGS sequence"/>
</dbReference>
<evidence type="ECO:0000313" key="2">
    <source>
        <dbReference type="Proteomes" id="UP000070589"/>
    </source>
</evidence>